<evidence type="ECO:0000256" key="7">
    <source>
        <dbReference type="ARBA" id="ARBA00022970"/>
    </source>
</evidence>
<comment type="subcellular location">
    <subcellularLocation>
        <location evidence="2">Cell inner membrane</location>
        <topology evidence="2">Multi-pass membrane protein</topology>
    </subcellularLocation>
    <subcellularLocation>
        <location evidence="10">Cell membrane</location>
        <topology evidence="10">Multi-pass membrane protein</topology>
    </subcellularLocation>
</comment>
<dbReference type="PROSITE" id="PS50928">
    <property type="entry name" value="ABC_TM1"/>
    <property type="match status" value="1"/>
</dbReference>
<keyword evidence="6 10" id="KW-0812">Transmembrane</keyword>
<evidence type="ECO:0000259" key="11">
    <source>
        <dbReference type="PROSITE" id="PS50928"/>
    </source>
</evidence>
<dbReference type="Gene3D" id="1.10.3720.10">
    <property type="entry name" value="MetI-like"/>
    <property type="match status" value="1"/>
</dbReference>
<evidence type="ECO:0000256" key="8">
    <source>
        <dbReference type="ARBA" id="ARBA00022989"/>
    </source>
</evidence>
<feature type="transmembrane region" description="Helical" evidence="10">
    <location>
        <begin position="17"/>
        <end position="38"/>
    </location>
</feature>
<keyword evidence="8 10" id="KW-1133">Transmembrane helix</keyword>
<evidence type="ECO:0000256" key="3">
    <source>
        <dbReference type="ARBA" id="ARBA00010072"/>
    </source>
</evidence>
<evidence type="ECO:0000256" key="4">
    <source>
        <dbReference type="ARBA" id="ARBA00022448"/>
    </source>
</evidence>
<keyword evidence="7" id="KW-0029">Amino-acid transport</keyword>
<dbReference type="EMBL" id="CP036150">
    <property type="protein sequence ID" value="QEN07736.1"/>
    <property type="molecule type" value="Genomic_DNA"/>
</dbReference>
<organism evidence="12 13">
    <name type="scientific">Oceanispirochaeta crateris</name>
    <dbReference type="NCBI Taxonomy" id="2518645"/>
    <lineage>
        <taxon>Bacteria</taxon>
        <taxon>Pseudomonadati</taxon>
        <taxon>Spirochaetota</taxon>
        <taxon>Spirochaetia</taxon>
        <taxon>Spirochaetales</taxon>
        <taxon>Spirochaetaceae</taxon>
        <taxon>Oceanispirochaeta</taxon>
    </lineage>
</organism>
<dbReference type="GO" id="GO:0043190">
    <property type="term" value="C:ATP-binding cassette (ABC) transporter complex"/>
    <property type="evidence" value="ECO:0007669"/>
    <property type="project" value="InterPro"/>
</dbReference>
<comment type="similarity">
    <text evidence="3">Belongs to the binding-protein-dependent transport system permease family. HisMQ subfamily.</text>
</comment>
<dbReference type="Proteomes" id="UP000324209">
    <property type="component" value="Chromosome"/>
</dbReference>
<keyword evidence="9 10" id="KW-0472">Membrane</keyword>
<dbReference type="RefSeq" id="WP_149485816.1">
    <property type="nucleotide sequence ID" value="NZ_CP036150.1"/>
</dbReference>
<feature type="transmembrane region" description="Helical" evidence="10">
    <location>
        <begin position="58"/>
        <end position="81"/>
    </location>
</feature>
<feature type="transmembrane region" description="Helical" evidence="10">
    <location>
        <begin position="227"/>
        <end position="249"/>
    </location>
</feature>
<dbReference type="GO" id="GO:0006865">
    <property type="term" value="P:amino acid transport"/>
    <property type="evidence" value="ECO:0007669"/>
    <property type="project" value="UniProtKB-KW"/>
</dbReference>
<evidence type="ECO:0000256" key="5">
    <source>
        <dbReference type="ARBA" id="ARBA00022475"/>
    </source>
</evidence>
<dbReference type="InterPro" id="IPR010065">
    <property type="entry name" value="AA_ABC_transptr_permease_3TM"/>
</dbReference>
<feature type="transmembrane region" description="Helical" evidence="10">
    <location>
        <begin position="93"/>
        <end position="117"/>
    </location>
</feature>
<evidence type="ECO:0000256" key="9">
    <source>
        <dbReference type="ARBA" id="ARBA00023136"/>
    </source>
</evidence>
<sequence length="257" mass="29142">MNLITDREGQDNRFAHFFSWLLVALILSAVFWFGFSRLGYRFAWNTIYNYRMNFLKGYGMTLLISLFALVLSLFLGILFGLGQKSRLLPFRYFSLFYIELVRGTPLLVQILIFFYVIANAAGINNRFVVGVLIMAVFSGAYIAEIIRGGVESIAESQKESARSLGFSSYQTYRYVIFPQVITRILPSLAGQLASLIKDSSLLSVIAIKEFTMAAREMNANTFSTMEAYLPLAIGYLLVTLPISGLTRYLERIFSYET</sequence>
<evidence type="ECO:0000313" key="12">
    <source>
        <dbReference type="EMBL" id="QEN07736.1"/>
    </source>
</evidence>
<evidence type="ECO:0000256" key="1">
    <source>
        <dbReference type="ARBA" id="ARBA00003159"/>
    </source>
</evidence>
<dbReference type="SUPFAM" id="SSF161098">
    <property type="entry name" value="MetI-like"/>
    <property type="match status" value="1"/>
</dbReference>
<evidence type="ECO:0000256" key="10">
    <source>
        <dbReference type="RuleBase" id="RU363032"/>
    </source>
</evidence>
<dbReference type="OrthoDB" id="9774451at2"/>
<dbReference type="InterPro" id="IPR000515">
    <property type="entry name" value="MetI-like"/>
</dbReference>
<dbReference type="Pfam" id="PF00528">
    <property type="entry name" value="BPD_transp_1"/>
    <property type="match status" value="1"/>
</dbReference>
<dbReference type="PANTHER" id="PTHR30614:SF20">
    <property type="entry name" value="GLUTAMINE TRANSPORT SYSTEM PERMEASE PROTEIN GLNP"/>
    <property type="match status" value="1"/>
</dbReference>
<evidence type="ECO:0000256" key="2">
    <source>
        <dbReference type="ARBA" id="ARBA00004429"/>
    </source>
</evidence>
<dbReference type="PANTHER" id="PTHR30614">
    <property type="entry name" value="MEMBRANE COMPONENT OF AMINO ACID ABC TRANSPORTER"/>
    <property type="match status" value="1"/>
</dbReference>
<feature type="domain" description="ABC transmembrane type-1" evidence="11">
    <location>
        <begin position="58"/>
        <end position="246"/>
    </location>
</feature>
<dbReference type="GO" id="GO:0022857">
    <property type="term" value="F:transmembrane transporter activity"/>
    <property type="evidence" value="ECO:0007669"/>
    <property type="project" value="InterPro"/>
</dbReference>
<keyword evidence="13" id="KW-1185">Reference proteome</keyword>
<evidence type="ECO:0000313" key="13">
    <source>
        <dbReference type="Proteomes" id="UP000324209"/>
    </source>
</evidence>
<keyword evidence="4 10" id="KW-0813">Transport</keyword>
<comment type="function">
    <text evidence="1">Part of the binding-protein-dependent transport system for glutamine; probably responsible for the translocation of the substrate across the membrane.</text>
</comment>
<reference evidence="12 13" key="1">
    <citation type="submission" date="2019-02" db="EMBL/GenBank/DDBJ databases">
        <title>Complete Genome Sequence and Methylome Analysis of free living Spirochaetas.</title>
        <authorList>
            <person name="Fomenkov A."/>
            <person name="Dubinina G."/>
            <person name="Leshcheva N."/>
            <person name="Mikheeva N."/>
            <person name="Grabovich M."/>
            <person name="Vincze T."/>
            <person name="Roberts R.J."/>
        </authorList>
    </citation>
    <scope>NUCLEOTIDE SEQUENCE [LARGE SCALE GENOMIC DNA]</scope>
    <source>
        <strain evidence="12 13">K2</strain>
    </source>
</reference>
<proteinExistence type="inferred from homology"/>
<dbReference type="AlphaFoldDB" id="A0A5C1QME4"/>
<dbReference type="InterPro" id="IPR043429">
    <property type="entry name" value="ArtM/GltK/GlnP/TcyL/YhdX-like"/>
</dbReference>
<evidence type="ECO:0000256" key="6">
    <source>
        <dbReference type="ARBA" id="ARBA00022692"/>
    </source>
</evidence>
<accession>A0A5C1QME4</accession>
<dbReference type="NCBIfam" id="TIGR01726">
    <property type="entry name" value="HEQRo_perm_3TM"/>
    <property type="match status" value="1"/>
</dbReference>
<protein>
    <submittedName>
        <fullName evidence="12">Amino acid ABC transporter permease</fullName>
    </submittedName>
</protein>
<gene>
    <name evidence="12" type="ORF">EXM22_06935</name>
</gene>
<dbReference type="CDD" id="cd06261">
    <property type="entry name" value="TM_PBP2"/>
    <property type="match status" value="1"/>
</dbReference>
<keyword evidence="5" id="KW-1003">Cell membrane</keyword>
<feature type="transmembrane region" description="Helical" evidence="10">
    <location>
        <begin position="123"/>
        <end position="143"/>
    </location>
</feature>
<dbReference type="InterPro" id="IPR035906">
    <property type="entry name" value="MetI-like_sf"/>
</dbReference>
<dbReference type="KEGG" id="ock:EXM22_06935"/>
<name>A0A5C1QME4_9SPIO</name>